<dbReference type="PANTHER" id="PTHR46012">
    <property type="entry name" value="IP22168P"/>
    <property type="match status" value="1"/>
</dbReference>
<comment type="subcellular location">
    <subcellularLocation>
        <location evidence="1">Membrane</location>
        <topology evidence="1">Single-pass type II membrane protein</topology>
    </subcellularLocation>
</comment>
<protein>
    <submittedName>
        <fullName evidence="6">Uncharacterized protein</fullName>
    </submittedName>
</protein>
<organism evidence="6 7">
    <name type="scientific">Allacma fusca</name>
    <dbReference type="NCBI Taxonomy" id="39272"/>
    <lineage>
        <taxon>Eukaryota</taxon>
        <taxon>Metazoa</taxon>
        <taxon>Ecdysozoa</taxon>
        <taxon>Arthropoda</taxon>
        <taxon>Hexapoda</taxon>
        <taxon>Collembola</taxon>
        <taxon>Symphypleona</taxon>
        <taxon>Sminthuridae</taxon>
        <taxon>Allacma</taxon>
    </lineage>
</organism>
<dbReference type="OrthoDB" id="6238971at2759"/>
<keyword evidence="7" id="KW-1185">Reference proteome</keyword>
<keyword evidence="5" id="KW-0812">Transmembrane</keyword>
<dbReference type="GO" id="GO:0035252">
    <property type="term" value="F:UDP-xylosyltransferase activity"/>
    <property type="evidence" value="ECO:0007669"/>
    <property type="project" value="TreeGrafter"/>
</dbReference>
<keyword evidence="3" id="KW-0328">Glycosyltransferase</keyword>
<dbReference type="GO" id="GO:0016020">
    <property type="term" value="C:membrane"/>
    <property type="evidence" value="ECO:0007669"/>
    <property type="project" value="UniProtKB-SubCell"/>
</dbReference>
<evidence type="ECO:0000256" key="2">
    <source>
        <dbReference type="ARBA" id="ARBA00006351"/>
    </source>
</evidence>
<evidence type="ECO:0000256" key="4">
    <source>
        <dbReference type="ARBA" id="ARBA00022679"/>
    </source>
</evidence>
<evidence type="ECO:0000256" key="5">
    <source>
        <dbReference type="ARBA" id="ARBA00022968"/>
    </source>
</evidence>
<dbReference type="GO" id="GO:0016266">
    <property type="term" value="P:protein O-linked glycosylation via N-acetyl-galactosamine"/>
    <property type="evidence" value="ECO:0007669"/>
    <property type="project" value="TreeGrafter"/>
</dbReference>
<evidence type="ECO:0000313" key="6">
    <source>
        <dbReference type="EMBL" id="CAG7820809.1"/>
    </source>
</evidence>
<accession>A0A8J2KX05</accession>
<dbReference type="AlphaFoldDB" id="A0A8J2KX05"/>
<name>A0A8J2KX05_9HEXA</name>
<evidence type="ECO:0000313" key="7">
    <source>
        <dbReference type="Proteomes" id="UP000708208"/>
    </source>
</evidence>
<evidence type="ECO:0000256" key="3">
    <source>
        <dbReference type="ARBA" id="ARBA00022676"/>
    </source>
</evidence>
<evidence type="ECO:0000256" key="1">
    <source>
        <dbReference type="ARBA" id="ARBA00004606"/>
    </source>
</evidence>
<gene>
    <name evidence="6" type="ORF">AFUS01_LOCUS31180</name>
</gene>
<dbReference type="EMBL" id="CAJVCH010490763">
    <property type="protein sequence ID" value="CAG7820809.1"/>
    <property type="molecule type" value="Genomic_DNA"/>
</dbReference>
<keyword evidence="5" id="KW-0735">Signal-anchor</keyword>
<dbReference type="Proteomes" id="UP000708208">
    <property type="component" value="Unassembled WGS sequence"/>
</dbReference>
<dbReference type="PANTHER" id="PTHR46012:SF2">
    <property type="entry name" value="IP22168P"/>
    <property type="match status" value="1"/>
</dbReference>
<proteinExistence type="inferred from homology"/>
<reference evidence="6" key="1">
    <citation type="submission" date="2021-06" db="EMBL/GenBank/DDBJ databases">
        <authorList>
            <person name="Hodson N. C."/>
            <person name="Mongue J. A."/>
            <person name="Jaron S. K."/>
        </authorList>
    </citation>
    <scope>NUCLEOTIDE SEQUENCE</scope>
</reference>
<sequence length="297" mass="34280">MRIFKDTCLRCLRRSNYVSYLLVSSVIVVIYIKTTKYSDEGLEHAQDFFSKQREKELDKQSKNKNEVEQYLKFYNQMGHAWTNLQTFEAALQIQDKSFKKLILSRSFRAREIYRKLIESGSSNSSGNLLSGGAGEKVRINVATVACSKSTIDVMVMLKSAVMFSRDASLHVIIFGDKTLPLLAELVLELKWTINSLGWDFTYELLEVWFPPEQNEEWKQMYALCATQRLFFTSLLPHIDSLIYLDADSIVVSNLTNFWNQFQRMNESQLAGIAPNTEFPANGFYNLWSTIPYFGKRG</sequence>
<comment type="similarity">
    <text evidence="2">Belongs to the glycosyltransferase 8 family.</text>
</comment>
<comment type="caution">
    <text evidence="6">The sequence shown here is derived from an EMBL/GenBank/DDBJ whole genome shotgun (WGS) entry which is preliminary data.</text>
</comment>
<dbReference type="InterPro" id="IPR051993">
    <property type="entry name" value="Glycosyltransferase_8"/>
</dbReference>
<keyword evidence="4" id="KW-0808">Transferase</keyword>